<dbReference type="InterPro" id="IPR036873">
    <property type="entry name" value="Rhodanese-like_dom_sf"/>
</dbReference>
<dbReference type="Pfam" id="PF00581">
    <property type="entry name" value="Rhodanese"/>
    <property type="match status" value="2"/>
</dbReference>
<dbReference type="InterPro" id="IPR001763">
    <property type="entry name" value="Rhodanese-like_dom"/>
</dbReference>
<feature type="chain" id="PRO_5041705823" evidence="1">
    <location>
        <begin position="20"/>
        <end position="338"/>
    </location>
</feature>
<dbReference type="PANTHER" id="PTHR43031">
    <property type="entry name" value="FAD-DEPENDENT OXIDOREDUCTASE"/>
    <property type="match status" value="1"/>
</dbReference>
<reference evidence="3" key="1">
    <citation type="submission" date="2023-09" db="EMBL/GenBank/DDBJ databases">
        <title>Arcobacter tbilisiensis sp. nov. isolated from chicken meat in Tbilisi, Georgia.</title>
        <authorList>
            <person name="Matthias R."/>
            <person name="Zautner A.E."/>
        </authorList>
    </citation>
    <scope>NUCLEOTIDE SEQUENCE</scope>
    <source>
        <strain evidence="3">LEO 107</strain>
    </source>
</reference>
<keyword evidence="1" id="KW-0732">Signal</keyword>
<dbReference type="SUPFAM" id="SSF52821">
    <property type="entry name" value="Rhodanese/Cell cycle control phosphatase"/>
    <property type="match status" value="3"/>
</dbReference>
<dbReference type="PROSITE" id="PS50206">
    <property type="entry name" value="RHODANESE_3"/>
    <property type="match status" value="2"/>
</dbReference>
<dbReference type="Gene3D" id="3.40.250.10">
    <property type="entry name" value="Rhodanese-like domain"/>
    <property type="match status" value="2"/>
</dbReference>
<dbReference type="InterPro" id="IPR050229">
    <property type="entry name" value="GlpE_sulfurtransferase"/>
</dbReference>
<name>A0AA96I3Y1_9BACT</name>
<evidence type="ECO:0000259" key="2">
    <source>
        <dbReference type="PROSITE" id="PS50206"/>
    </source>
</evidence>
<feature type="domain" description="Rhodanese" evidence="2">
    <location>
        <begin position="161"/>
        <end position="253"/>
    </location>
</feature>
<dbReference type="AlphaFoldDB" id="A0AA96I3Y1"/>
<dbReference type="EMBL" id="CP134846">
    <property type="protein sequence ID" value="WNL16594.1"/>
    <property type="molecule type" value="Genomic_DNA"/>
</dbReference>
<proteinExistence type="predicted"/>
<dbReference type="PANTHER" id="PTHR43031:SF7">
    <property type="entry name" value="NITRIC OXIDE REDUCTASE FLRD-NAD(+) REDUCTASE"/>
    <property type="match status" value="1"/>
</dbReference>
<evidence type="ECO:0000313" key="3">
    <source>
        <dbReference type="EMBL" id="WNL16594.1"/>
    </source>
</evidence>
<sequence length="338" mass="37657">MKKLLAIFAMVLMFLQLNAEEVVDLKEPSSEVKELMKKHKLKEVDFDYVKKMIGVGNRGAVEAILIDARPQVKYQRGTIPSSLNIADTDFEEGYKQIADISKDKEIIVFCGGYACTKSAIVADLLIKKGHKNVKVYNAGEPEWSKKDYLEVDTLVVKAYFENNSALLVDARPNAKYLQETILGSISIPDTNFDKLVGRFPIDKDEKIVVFCAGYECEKSNIVADKLYKLGYKNVVVYAGGLPEWKKQSLPTTAGAKKVDAVKKEQKPEFSKNGAKLGKDEGSIDGEWLKALIIDNKVPEYIQIVNVLPAKEFKKGNIKGSINIETDKLSAKEIVSKLP</sequence>
<dbReference type="CDD" id="cd00158">
    <property type="entry name" value="RHOD"/>
    <property type="match status" value="2"/>
</dbReference>
<protein>
    <submittedName>
        <fullName evidence="3">Rhodanese-like domain-containing protein</fullName>
    </submittedName>
</protein>
<feature type="signal peptide" evidence="1">
    <location>
        <begin position="1"/>
        <end position="19"/>
    </location>
</feature>
<dbReference type="SMART" id="SM00450">
    <property type="entry name" value="RHOD"/>
    <property type="match status" value="2"/>
</dbReference>
<feature type="domain" description="Rhodanese" evidence="2">
    <location>
        <begin position="59"/>
        <end position="152"/>
    </location>
</feature>
<accession>A0AA96I3Y1</accession>
<gene>
    <name evidence="3" type="ORF">RJG54_10380</name>
</gene>
<evidence type="ECO:0000256" key="1">
    <source>
        <dbReference type="SAM" id="SignalP"/>
    </source>
</evidence>
<organism evidence="3">
    <name type="scientific">Arcobacter sp. AZ-2023</name>
    <dbReference type="NCBI Taxonomy" id="3074453"/>
    <lineage>
        <taxon>Bacteria</taxon>
        <taxon>Pseudomonadati</taxon>
        <taxon>Campylobacterota</taxon>
        <taxon>Epsilonproteobacteria</taxon>
        <taxon>Campylobacterales</taxon>
        <taxon>Arcobacteraceae</taxon>
        <taxon>Arcobacter</taxon>
    </lineage>
</organism>